<reference evidence="7" key="1">
    <citation type="submission" date="2020-02" db="EMBL/GenBank/DDBJ databases">
        <authorList>
            <person name="Meier V. D."/>
        </authorList>
    </citation>
    <scope>NUCLEOTIDE SEQUENCE</scope>
    <source>
        <strain evidence="7">AVDCRST_MAG93</strain>
    </source>
</reference>
<name>A0A6J4M5V7_9CHLR</name>
<comment type="catalytic activity">
    <reaction evidence="5">
        <text>N(6)-[(R)-lipoyl]-L-lysyl-[protein] + 2-oxoglutarate + H(+) = N(6)-[(R)-S(8)-succinyldihydrolipoyl]-L-lysyl-[protein] + CO2</text>
        <dbReference type="Rhea" id="RHEA:12188"/>
        <dbReference type="Rhea" id="RHEA-COMP:10474"/>
        <dbReference type="Rhea" id="RHEA-COMP:20092"/>
        <dbReference type="ChEBI" id="CHEBI:15378"/>
        <dbReference type="ChEBI" id="CHEBI:16526"/>
        <dbReference type="ChEBI" id="CHEBI:16810"/>
        <dbReference type="ChEBI" id="CHEBI:83099"/>
        <dbReference type="ChEBI" id="CHEBI:83120"/>
        <dbReference type="EC" id="1.2.4.2"/>
    </reaction>
</comment>
<dbReference type="Pfam" id="PF02779">
    <property type="entry name" value="Transket_pyr"/>
    <property type="match status" value="1"/>
</dbReference>
<gene>
    <name evidence="7" type="ORF">AVDCRST_MAG93-7088</name>
</gene>
<dbReference type="GO" id="GO:0004591">
    <property type="term" value="F:oxoglutarate dehydrogenase (succinyl-transferring) activity"/>
    <property type="evidence" value="ECO:0007669"/>
    <property type="project" value="UniProtKB-EC"/>
</dbReference>
<dbReference type="InterPro" id="IPR029061">
    <property type="entry name" value="THDP-binding"/>
</dbReference>
<dbReference type="PANTHER" id="PTHR23152:SF4">
    <property type="entry name" value="2-OXOADIPATE DEHYDROGENASE COMPLEX COMPONENT E1"/>
    <property type="match status" value="1"/>
</dbReference>
<dbReference type="GO" id="GO:0005829">
    <property type="term" value="C:cytosol"/>
    <property type="evidence" value="ECO:0007669"/>
    <property type="project" value="TreeGrafter"/>
</dbReference>
<dbReference type="NCBIfam" id="TIGR00239">
    <property type="entry name" value="2oxo_dh_E1"/>
    <property type="match status" value="1"/>
</dbReference>
<dbReference type="Gene3D" id="3.40.50.12470">
    <property type="match status" value="1"/>
</dbReference>
<evidence type="ECO:0000256" key="3">
    <source>
        <dbReference type="ARBA" id="ARBA00023002"/>
    </source>
</evidence>
<dbReference type="FunFam" id="3.40.50.970:FF:000036">
    <property type="entry name" value="2-oxoglutarate dehydrogenase E1 component"/>
    <property type="match status" value="1"/>
</dbReference>
<dbReference type="EMBL" id="CADCTR010002393">
    <property type="protein sequence ID" value="CAA9350344.1"/>
    <property type="molecule type" value="Genomic_DNA"/>
</dbReference>
<dbReference type="InterPro" id="IPR001017">
    <property type="entry name" value="DH_E1"/>
</dbReference>
<feature type="non-terminal residue" evidence="7">
    <location>
        <position position="1"/>
    </location>
</feature>
<organism evidence="7">
    <name type="scientific">uncultured Chloroflexia bacterium</name>
    <dbReference type="NCBI Taxonomy" id="1672391"/>
    <lineage>
        <taxon>Bacteria</taxon>
        <taxon>Bacillati</taxon>
        <taxon>Chloroflexota</taxon>
        <taxon>Chloroflexia</taxon>
        <taxon>environmental samples</taxon>
    </lineage>
</organism>
<feature type="domain" description="Transketolase-like pyrimidine-binding" evidence="6">
    <location>
        <begin position="410"/>
        <end position="605"/>
    </location>
</feature>
<evidence type="ECO:0000259" key="6">
    <source>
        <dbReference type="SMART" id="SM00861"/>
    </source>
</evidence>
<dbReference type="InterPro" id="IPR031717">
    <property type="entry name" value="ODO-1/KGD_C"/>
</dbReference>
<evidence type="ECO:0000256" key="2">
    <source>
        <dbReference type="ARBA" id="ARBA00012280"/>
    </source>
</evidence>
<evidence type="ECO:0000256" key="4">
    <source>
        <dbReference type="ARBA" id="ARBA00023052"/>
    </source>
</evidence>
<dbReference type="GO" id="GO:0030976">
    <property type="term" value="F:thiamine pyrophosphate binding"/>
    <property type="evidence" value="ECO:0007669"/>
    <property type="project" value="InterPro"/>
</dbReference>
<dbReference type="SUPFAM" id="SSF52518">
    <property type="entry name" value="Thiamin diphosphate-binding fold (THDP-binding)"/>
    <property type="match status" value="2"/>
</dbReference>
<accession>A0A6J4M5V7</accession>
<dbReference type="InterPro" id="IPR042179">
    <property type="entry name" value="KGD_C_sf"/>
</dbReference>
<dbReference type="CDD" id="cd02016">
    <property type="entry name" value="TPP_E1_OGDC_like"/>
    <property type="match status" value="1"/>
</dbReference>
<dbReference type="NCBIfam" id="NF006914">
    <property type="entry name" value="PRK09404.1"/>
    <property type="match status" value="1"/>
</dbReference>
<evidence type="ECO:0000256" key="1">
    <source>
        <dbReference type="ARBA" id="ARBA00001964"/>
    </source>
</evidence>
<dbReference type="InterPro" id="IPR005475">
    <property type="entry name" value="Transketolase-like_Pyr-bd"/>
</dbReference>
<dbReference type="Gene3D" id="3.40.50.11610">
    <property type="entry name" value="Multifunctional 2-oxoglutarate metabolism enzyme, C-terminal domain"/>
    <property type="match status" value="1"/>
</dbReference>
<dbReference type="SMART" id="SM00861">
    <property type="entry name" value="Transket_pyr"/>
    <property type="match status" value="1"/>
</dbReference>
<keyword evidence="3 7" id="KW-0560">Oxidoreductase</keyword>
<dbReference type="GO" id="GO:0045252">
    <property type="term" value="C:oxoglutarate dehydrogenase complex"/>
    <property type="evidence" value="ECO:0007669"/>
    <property type="project" value="TreeGrafter"/>
</dbReference>
<keyword evidence="4" id="KW-0786">Thiamine pyrophosphate</keyword>
<dbReference type="PIRSF" id="PIRSF000157">
    <property type="entry name" value="Oxoglu_dh_E1"/>
    <property type="match status" value="1"/>
</dbReference>
<dbReference type="AlphaFoldDB" id="A0A6J4M5V7"/>
<dbReference type="GO" id="GO:0006099">
    <property type="term" value="P:tricarboxylic acid cycle"/>
    <property type="evidence" value="ECO:0007669"/>
    <property type="project" value="TreeGrafter"/>
</dbReference>
<evidence type="ECO:0000256" key="5">
    <source>
        <dbReference type="ARBA" id="ARBA00051911"/>
    </source>
</evidence>
<dbReference type="Pfam" id="PF00676">
    <property type="entry name" value="E1_dh"/>
    <property type="match status" value="1"/>
</dbReference>
<dbReference type="Pfam" id="PF16870">
    <property type="entry name" value="OxoGdeHyase_C"/>
    <property type="match status" value="1"/>
</dbReference>
<protein>
    <recommendedName>
        <fullName evidence="2">oxoglutarate dehydrogenase (succinyl-transferring)</fullName>
        <ecNumber evidence="2">1.2.4.2</ecNumber>
    </recommendedName>
</protein>
<evidence type="ECO:0000313" key="7">
    <source>
        <dbReference type="EMBL" id="CAA9350344.1"/>
    </source>
</evidence>
<comment type="cofactor">
    <cofactor evidence="1">
        <name>thiamine diphosphate</name>
        <dbReference type="ChEBI" id="CHEBI:58937"/>
    </cofactor>
</comment>
<sequence>SASFDAQRKHDLLERLTEVETFERFIHQSFLGQKRFSIEGCDMLVPMLDTIIRAAGSAGTHEVVVGMAHRGRLNVMAHVLGKPYASIFQEFHAASRDEGAPPSEKGSLGWTGDVKYHLGARREYRDSGIEQMPITLAPNPSHLEFVDPVVMGRARAVQEEWMHPGAPTQNPKASLSILIHGDAAFPGQGVVAESLNLSQLKGYAVGGTIHIITNNQIGFTTERSDSRSTLYASDLAKGFEIPIANVNADDPEACIAVARMAYAYLAEFGKDFLIDLVGYRRWGHNEGDEPTFTQPRMYAEIQSHPSVRELWARTLVEQGVVSVEEAEGMVRAMQERLQAAREQPYSSSAEVDDTQVGEQVTNVPATGVDAEQLRALNAALLKQPEEFRLNPKLNRLLQRRRTAMDEPRTIDWGHAETLAFASILADGTPVRLTGQDSERGTFSQRHLVLHDIEDGTPYVPLQNLPEAKASFAVFNSPLSENAVLGFEYGYSTHAPGVLVLWEAQFGDFGNGAQVIIDQFITSGRAKWRQRTGLVLLLPHGYEGQGPEHSSARLERFLQLAAGDNMRIANCTTAAQYFHLLRRQAALLQPDPRPLVVMTPKSLLRHPLAASSLEDLAQGSFQPVIDDAAARDRAKEITRLILCSGKVYIDLISAGDFKDARHVAVARVEELHPFPVYDLESLFQHYTNVREVVWLQEEPRNMGAWNYMAPRLQDLLSPDIKLIYVGRPPYASTAEGSMRLHTEEQTRILQAALGEPVDPDTVMQSQVVSGVQNAG</sequence>
<dbReference type="Gene3D" id="3.40.50.970">
    <property type="match status" value="1"/>
</dbReference>
<proteinExistence type="predicted"/>
<dbReference type="NCBIfam" id="NF008907">
    <property type="entry name" value="PRK12270.1"/>
    <property type="match status" value="1"/>
</dbReference>
<dbReference type="PANTHER" id="PTHR23152">
    <property type="entry name" value="2-OXOGLUTARATE DEHYDROGENASE"/>
    <property type="match status" value="1"/>
</dbReference>
<dbReference type="EC" id="1.2.4.2" evidence="2"/>
<dbReference type="InterPro" id="IPR011603">
    <property type="entry name" value="2oxoglutarate_DH_E1"/>
</dbReference>